<comment type="caution">
    <text evidence="9">The sequence shown here is derived from an EMBL/GenBank/DDBJ whole genome shotgun (WGS) entry which is preliminary data.</text>
</comment>
<dbReference type="EMBL" id="JAFMYW010000007">
    <property type="protein sequence ID" value="MBO0951326.1"/>
    <property type="molecule type" value="Genomic_DNA"/>
</dbReference>
<evidence type="ECO:0000313" key="10">
    <source>
        <dbReference type="Proteomes" id="UP000664628"/>
    </source>
</evidence>
<dbReference type="Pfam" id="PF02415">
    <property type="entry name" value="Chlam_PMP"/>
    <property type="match status" value="2"/>
</dbReference>
<dbReference type="PANTHER" id="PTHR11319">
    <property type="entry name" value="G PROTEIN-COUPLED RECEPTOR-RELATED"/>
    <property type="match status" value="1"/>
</dbReference>
<protein>
    <recommendedName>
        <fullName evidence="11">Right-handed parallel beta-helix repeat-containing protein</fullName>
    </recommendedName>
</protein>
<evidence type="ECO:0000256" key="5">
    <source>
        <dbReference type="ARBA" id="ARBA00022729"/>
    </source>
</evidence>
<keyword evidence="7" id="KW-0998">Cell outer membrane</keyword>
<keyword evidence="6" id="KW-0472">Membrane</keyword>
<sequence length="528" mass="56250">MPNLLRLLFFFFTLPALAQPIVYVTQKGAGNASGTSWTNALSGTLLAGRVATASPGTQFWVAAGTYKPTTTTDRTASFSIASGVSVYGGFLGTEHTLKERLAGNAETILSGDIGIEGYIKDNTQRIIRIGDAQQEVLISDIVIRNGYIGVGETDYTQPGGISGIMGSGISINVTLSNLILKVANCKFISNINDSGIGDGGAIGLRAYYNGHCKLSITSCTFVENSSANGGAIYRFVSEVNPNNVFIVDNCVFNSNRCFARAGAFFNGAVGGRGDNVLIQKCKFYNNSSLYTAGAIYSGNTCIVSDCVFENNSASESGGAIDGSGSFSTFINCIFAKNKSARGGAVYSTSANSLTDQAFINCTFSENSALFSGSAFFNTLSQLYYNVPFKNKLVLKNCILWKNFSPDSLVFKQDLYASNYNDGQSLPDSSIRANYPTVTNSVIQSINKQLFTGSNNIDTDPLFVNTVDGNFQLQPNSPAINTGDPSTVGLPTFDLAGQIRIQNGRVDMGAYEFGCVPTACQPVLVQRIR</sequence>
<dbReference type="PANTHER" id="PTHR11319:SF35">
    <property type="entry name" value="OUTER MEMBRANE PROTEIN PMPC-RELATED"/>
    <property type="match status" value="1"/>
</dbReference>
<dbReference type="InterPro" id="IPR059226">
    <property type="entry name" value="Choice_anch_Q_dom"/>
</dbReference>
<evidence type="ECO:0008006" key="11">
    <source>
        <dbReference type="Google" id="ProtNLM"/>
    </source>
</evidence>
<accession>A0ABS3JMT4</accession>
<gene>
    <name evidence="9" type="ORF">J2I46_22275</name>
</gene>
<keyword evidence="5 8" id="KW-0732">Signal</keyword>
<feature type="chain" id="PRO_5045605319" description="Right-handed parallel beta-helix repeat-containing protein" evidence="8">
    <location>
        <begin position="19"/>
        <end position="528"/>
    </location>
</feature>
<evidence type="ECO:0000256" key="6">
    <source>
        <dbReference type="ARBA" id="ARBA00023136"/>
    </source>
</evidence>
<feature type="signal peptide" evidence="8">
    <location>
        <begin position="1"/>
        <end position="18"/>
    </location>
</feature>
<dbReference type="NCBIfam" id="TIGR01376">
    <property type="entry name" value="POMP_repeat"/>
    <property type="match status" value="1"/>
</dbReference>
<dbReference type="Gene3D" id="2.160.20.10">
    <property type="entry name" value="Single-stranded right-handed beta-helix, Pectin lyase-like"/>
    <property type="match status" value="1"/>
</dbReference>
<dbReference type="RefSeq" id="WP_207331270.1">
    <property type="nucleotide sequence ID" value="NZ_JAFMYW010000007.1"/>
</dbReference>
<comment type="subcellular location">
    <subcellularLocation>
        <location evidence="1">Cell envelope</location>
    </subcellularLocation>
    <subcellularLocation>
        <location evidence="2">Cell outer membrane</location>
    </subcellularLocation>
    <subcellularLocation>
        <location evidence="3">Secreted</location>
    </subcellularLocation>
</comment>
<evidence type="ECO:0000313" key="9">
    <source>
        <dbReference type="EMBL" id="MBO0951326.1"/>
    </source>
</evidence>
<evidence type="ECO:0000256" key="1">
    <source>
        <dbReference type="ARBA" id="ARBA00004196"/>
    </source>
</evidence>
<evidence type="ECO:0000256" key="3">
    <source>
        <dbReference type="ARBA" id="ARBA00004613"/>
    </source>
</evidence>
<organism evidence="9 10">
    <name type="scientific">Fibrella forsythiae</name>
    <dbReference type="NCBI Taxonomy" id="2817061"/>
    <lineage>
        <taxon>Bacteria</taxon>
        <taxon>Pseudomonadati</taxon>
        <taxon>Bacteroidota</taxon>
        <taxon>Cytophagia</taxon>
        <taxon>Cytophagales</taxon>
        <taxon>Spirosomataceae</taxon>
        <taxon>Fibrella</taxon>
    </lineage>
</organism>
<evidence type="ECO:0000256" key="7">
    <source>
        <dbReference type="ARBA" id="ARBA00023237"/>
    </source>
</evidence>
<dbReference type="Proteomes" id="UP000664628">
    <property type="component" value="Unassembled WGS sequence"/>
</dbReference>
<dbReference type="NCBIfam" id="NF041518">
    <property type="entry name" value="choice_anch_Q"/>
    <property type="match status" value="1"/>
</dbReference>
<evidence type="ECO:0000256" key="8">
    <source>
        <dbReference type="SAM" id="SignalP"/>
    </source>
</evidence>
<evidence type="ECO:0000256" key="4">
    <source>
        <dbReference type="ARBA" id="ARBA00022525"/>
    </source>
</evidence>
<evidence type="ECO:0000256" key="2">
    <source>
        <dbReference type="ARBA" id="ARBA00004442"/>
    </source>
</evidence>
<dbReference type="InterPro" id="IPR012334">
    <property type="entry name" value="Pectin_lyas_fold"/>
</dbReference>
<dbReference type="InterPro" id="IPR011050">
    <property type="entry name" value="Pectin_lyase_fold/virulence"/>
</dbReference>
<dbReference type="SUPFAM" id="SSF51126">
    <property type="entry name" value="Pectin lyase-like"/>
    <property type="match status" value="2"/>
</dbReference>
<dbReference type="InterPro" id="IPR003368">
    <property type="entry name" value="POMP_repeat"/>
</dbReference>
<name>A0ABS3JMT4_9BACT</name>
<reference evidence="9 10" key="1">
    <citation type="submission" date="2021-03" db="EMBL/GenBank/DDBJ databases">
        <title>Fibrella sp. HMF5405 genome sequencing and assembly.</title>
        <authorList>
            <person name="Kang H."/>
            <person name="Kim H."/>
            <person name="Bae S."/>
            <person name="Joh K."/>
        </authorList>
    </citation>
    <scope>NUCLEOTIDE SEQUENCE [LARGE SCALE GENOMIC DNA]</scope>
    <source>
        <strain evidence="9 10">HMF5405</strain>
    </source>
</reference>
<proteinExistence type="predicted"/>
<keyword evidence="10" id="KW-1185">Reference proteome</keyword>
<keyword evidence="4" id="KW-0964">Secreted</keyword>